<dbReference type="Gene3D" id="3.30.1330.60">
    <property type="entry name" value="OmpA-like domain"/>
    <property type="match status" value="1"/>
</dbReference>
<dbReference type="InterPro" id="IPR036737">
    <property type="entry name" value="OmpA-like_sf"/>
</dbReference>
<evidence type="ECO:0000313" key="6">
    <source>
        <dbReference type="EMBL" id="MCI2229317.1"/>
    </source>
</evidence>
<dbReference type="PANTHER" id="PTHR30329:SF21">
    <property type="entry name" value="LIPOPROTEIN YIAD-RELATED"/>
    <property type="match status" value="1"/>
</dbReference>
<feature type="domain" description="OmpA-like" evidence="5">
    <location>
        <begin position="526"/>
        <end position="653"/>
    </location>
</feature>
<dbReference type="CDD" id="cd07185">
    <property type="entry name" value="OmpA_C-like"/>
    <property type="match status" value="1"/>
</dbReference>
<keyword evidence="3" id="KW-0998">Cell outer membrane</keyword>
<dbReference type="SUPFAM" id="SSF103088">
    <property type="entry name" value="OmpA-like"/>
    <property type="match status" value="1"/>
</dbReference>
<dbReference type="InterPro" id="IPR011042">
    <property type="entry name" value="6-blade_b-propeller_TolB-like"/>
</dbReference>
<dbReference type="PROSITE" id="PS51123">
    <property type="entry name" value="OMPA_2"/>
    <property type="match status" value="1"/>
</dbReference>
<dbReference type="InterPro" id="IPR008969">
    <property type="entry name" value="CarboxyPept-like_regulatory"/>
</dbReference>
<dbReference type="SUPFAM" id="SSF82171">
    <property type="entry name" value="DPP6 N-terminal domain-like"/>
    <property type="match status" value="1"/>
</dbReference>
<accession>A0A9X2AJS0</accession>
<reference evidence="6" key="1">
    <citation type="submission" date="2022-02" db="EMBL/GenBank/DDBJ databases">
        <title>Polaribacter sp. MSW13, isolated from seawater.</title>
        <authorList>
            <person name="Kristyanto S."/>
            <person name="Jung J."/>
            <person name="Jeon C.O."/>
        </authorList>
    </citation>
    <scope>NUCLEOTIDE SEQUENCE</scope>
    <source>
        <strain evidence="6">MSW13</strain>
    </source>
</reference>
<evidence type="ECO:0000256" key="3">
    <source>
        <dbReference type="ARBA" id="ARBA00023237"/>
    </source>
</evidence>
<dbReference type="Gene3D" id="2.60.40.1120">
    <property type="entry name" value="Carboxypeptidase-like, regulatory domain"/>
    <property type="match status" value="1"/>
</dbReference>
<dbReference type="EMBL" id="JAKQYM010000005">
    <property type="protein sequence ID" value="MCI2229317.1"/>
    <property type="molecule type" value="Genomic_DNA"/>
</dbReference>
<comment type="subcellular location">
    <subcellularLocation>
        <location evidence="1">Cell outer membrane</location>
    </subcellularLocation>
</comment>
<dbReference type="Gene3D" id="1.25.40.10">
    <property type="entry name" value="Tetratricopeptide repeat domain"/>
    <property type="match status" value="1"/>
</dbReference>
<keyword evidence="2 4" id="KW-0472">Membrane</keyword>
<dbReference type="Pfam" id="PF00691">
    <property type="entry name" value="OmpA"/>
    <property type="match status" value="1"/>
</dbReference>
<dbReference type="AlphaFoldDB" id="A0A9X2AJS0"/>
<dbReference type="InterPro" id="IPR006664">
    <property type="entry name" value="OMP_bac"/>
</dbReference>
<gene>
    <name evidence="6" type="ORF">MC378_09085</name>
</gene>
<sequence length="653" mass="74224">MKKTIQITIALLFSSLTLLGQTKESKRADTYFNNLSYISAAKEYKKLAKENPTEHVLKRLGDSYYFNAIMQEASSAYAELFKKHPVQTPEYIFKYAQTLRSIGKFKDSKQWMEKFHSAKKQDARGVNFTSKEAVLSEIKDNKPYYTVTNLKGVNTEFSDFGVTEYNNTIIFSSPQKLNRFVKRTHTKDETRFLDLFQVAINKIDSSANVASFSDEINKKFHESSVAFSPDQKTIYFTRNNFNNGVYKKDKNGINKLKIYKAELVEGKWKNIRELPFCSDEYSVGHPSVSKDGKRLYFVSDMPGSIGGTDIYYTEIKEDGSFGYIQNLGIAINTEGKEMFPFISDDDILYFSSDGHFGIGALDVFASKKDDKGFYTTPINLKAPINSKLDDFAFSMNPITKKGFLSSNREGGVGSDDIYSIAQIKELELTKPPCMQIVLGVVRDKNSQKPLSGARVVLKDSEGMILKDTLVGVLGQFNITLPCNKSYSVVATKEYYQQDALVFVTTEASNLNLNLNLEMSNDFTYNERGELIIRINPIYFDYNKSNIRIDASTQLDHIVRIMNKYPKLVIRSSSHTDARGKDTYNEALSDKRAKSTVEYIISKGINPIRITGKGFGERQLTNNCVDNNKHTNRVKCTKDQHQENRRTEFVVIKK</sequence>
<evidence type="ECO:0000313" key="7">
    <source>
        <dbReference type="Proteomes" id="UP001139369"/>
    </source>
</evidence>
<dbReference type="Pfam" id="PF07676">
    <property type="entry name" value="PD40"/>
    <property type="match status" value="3"/>
</dbReference>
<evidence type="ECO:0000256" key="2">
    <source>
        <dbReference type="ARBA" id="ARBA00023136"/>
    </source>
</evidence>
<name>A0A9X2AJS0_9FLAO</name>
<dbReference type="InterPro" id="IPR006665">
    <property type="entry name" value="OmpA-like"/>
</dbReference>
<protein>
    <submittedName>
        <fullName evidence="6">OmpA family protein</fullName>
    </submittedName>
</protein>
<dbReference type="SUPFAM" id="SSF48452">
    <property type="entry name" value="TPR-like"/>
    <property type="match status" value="1"/>
</dbReference>
<evidence type="ECO:0000256" key="4">
    <source>
        <dbReference type="PROSITE-ProRule" id="PRU00473"/>
    </source>
</evidence>
<dbReference type="SUPFAM" id="SSF49464">
    <property type="entry name" value="Carboxypeptidase regulatory domain-like"/>
    <property type="match status" value="1"/>
</dbReference>
<dbReference type="InterPro" id="IPR011659">
    <property type="entry name" value="WD40"/>
</dbReference>
<dbReference type="Proteomes" id="UP001139369">
    <property type="component" value="Unassembled WGS sequence"/>
</dbReference>
<keyword evidence="7" id="KW-1185">Reference proteome</keyword>
<dbReference type="RefSeq" id="WP_242178444.1">
    <property type="nucleotide sequence ID" value="NZ_JAKQYM010000005.1"/>
</dbReference>
<evidence type="ECO:0000259" key="5">
    <source>
        <dbReference type="PROSITE" id="PS51123"/>
    </source>
</evidence>
<dbReference type="GO" id="GO:0009279">
    <property type="term" value="C:cell outer membrane"/>
    <property type="evidence" value="ECO:0007669"/>
    <property type="project" value="UniProtKB-SubCell"/>
</dbReference>
<proteinExistence type="predicted"/>
<evidence type="ECO:0000256" key="1">
    <source>
        <dbReference type="ARBA" id="ARBA00004442"/>
    </source>
</evidence>
<comment type="caution">
    <text evidence="6">The sequence shown here is derived from an EMBL/GenBank/DDBJ whole genome shotgun (WGS) entry which is preliminary data.</text>
</comment>
<organism evidence="6 7">
    <name type="scientific">Polaribacter marinus</name>
    <dbReference type="NCBI Taxonomy" id="2916838"/>
    <lineage>
        <taxon>Bacteria</taxon>
        <taxon>Pseudomonadati</taxon>
        <taxon>Bacteroidota</taxon>
        <taxon>Flavobacteriia</taxon>
        <taxon>Flavobacteriales</taxon>
        <taxon>Flavobacteriaceae</taxon>
    </lineage>
</organism>
<dbReference type="PANTHER" id="PTHR30329">
    <property type="entry name" value="STATOR ELEMENT OF FLAGELLAR MOTOR COMPLEX"/>
    <property type="match status" value="1"/>
</dbReference>
<dbReference type="InterPro" id="IPR011990">
    <property type="entry name" value="TPR-like_helical_dom_sf"/>
</dbReference>
<dbReference type="PRINTS" id="PR01021">
    <property type="entry name" value="OMPADOMAIN"/>
</dbReference>
<dbReference type="Gene3D" id="2.120.10.30">
    <property type="entry name" value="TolB, C-terminal domain"/>
    <property type="match status" value="1"/>
</dbReference>
<dbReference type="InterPro" id="IPR050330">
    <property type="entry name" value="Bact_OuterMem_StrucFunc"/>
</dbReference>